<dbReference type="AlphaFoldDB" id="A0A2V1MZR6"/>
<dbReference type="PANTHER" id="PTHR42953">
    <property type="entry name" value="HIGH-AFFINITY ZINC UPTAKE SYSTEM PROTEIN ZNUA-RELATED"/>
    <property type="match status" value="1"/>
</dbReference>
<dbReference type="PANTHER" id="PTHR42953:SF1">
    <property type="entry name" value="METAL-BINDING PROTEIN HI_0362-RELATED"/>
    <property type="match status" value="1"/>
</dbReference>
<dbReference type="Gene3D" id="3.40.50.1980">
    <property type="entry name" value="Nitrogenase molybdenum iron protein domain"/>
    <property type="match status" value="2"/>
</dbReference>
<dbReference type="EMBL" id="QCXQ01000002">
    <property type="protein sequence ID" value="PWG00477.1"/>
    <property type="molecule type" value="Genomic_DNA"/>
</dbReference>
<proteinExistence type="inferred from homology"/>
<keyword evidence="7" id="KW-1185">Reference proteome</keyword>
<evidence type="ECO:0000256" key="5">
    <source>
        <dbReference type="RuleBase" id="RU003512"/>
    </source>
</evidence>
<dbReference type="InterPro" id="IPR006128">
    <property type="entry name" value="Lipoprotein_PsaA-like"/>
</dbReference>
<dbReference type="PRINTS" id="PR00690">
    <property type="entry name" value="ADHESNFAMILY"/>
</dbReference>
<dbReference type="PROSITE" id="PS51257">
    <property type="entry name" value="PROKAR_LIPOPROTEIN"/>
    <property type="match status" value="1"/>
</dbReference>
<dbReference type="Proteomes" id="UP000245080">
    <property type="component" value="Unassembled WGS sequence"/>
</dbReference>
<evidence type="ECO:0000256" key="3">
    <source>
        <dbReference type="ARBA" id="ARBA00022723"/>
    </source>
</evidence>
<evidence type="ECO:0000256" key="4">
    <source>
        <dbReference type="ARBA" id="ARBA00022729"/>
    </source>
</evidence>
<keyword evidence="4" id="KW-0732">Signal</keyword>
<evidence type="ECO:0000256" key="2">
    <source>
        <dbReference type="ARBA" id="ARBA00022448"/>
    </source>
</evidence>
<dbReference type="SUPFAM" id="SSF53807">
    <property type="entry name" value="Helical backbone' metal receptor"/>
    <property type="match status" value="1"/>
</dbReference>
<dbReference type="GO" id="GO:0030313">
    <property type="term" value="C:cell envelope"/>
    <property type="evidence" value="ECO:0007669"/>
    <property type="project" value="UniProtKB-SubCell"/>
</dbReference>
<comment type="caution">
    <text evidence="6">The sequence shown here is derived from an EMBL/GenBank/DDBJ whole genome shotgun (WGS) entry which is preliminary data.</text>
</comment>
<organism evidence="6 7">
    <name type="scientific">Levilactobacillus bambusae</name>
    <dbReference type="NCBI Taxonomy" id="2024736"/>
    <lineage>
        <taxon>Bacteria</taxon>
        <taxon>Bacillati</taxon>
        <taxon>Bacillota</taxon>
        <taxon>Bacilli</taxon>
        <taxon>Lactobacillales</taxon>
        <taxon>Lactobacillaceae</taxon>
        <taxon>Levilactobacillus</taxon>
    </lineage>
</organism>
<dbReference type="OrthoDB" id="9810636at2"/>
<evidence type="ECO:0000256" key="1">
    <source>
        <dbReference type="ARBA" id="ARBA00004196"/>
    </source>
</evidence>
<dbReference type="InterPro" id="IPR050492">
    <property type="entry name" value="Bact_metal-bind_prot9"/>
</dbReference>
<reference evidence="6 7" key="1">
    <citation type="journal article" date="2018" name="Int. J. Syst. Evol. Microbiol.">
        <title>Lactobacillus bambusae sp. nov., isolated from a traditional fermented Ma-bamboo shoots of Taiwan.</title>
        <authorList>
            <person name="Wang L.-T."/>
        </authorList>
    </citation>
    <scope>NUCLEOTIDE SEQUENCE [LARGE SCALE GENOMIC DNA]</scope>
    <source>
        <strain evidence="6 7">BS-W1</strain>
    </source>
</reference>
<keyword evidence="3" id="KW-0479">Metal-binding</keyword>
<dbReference type="Pfam" id="PF01297">
    <property type="entry name" value="ZnuA"/>
    <property type="match status" value="1"/>
</dbReference>
<evidence type="ECO:0000313" key="7">
    <source>
        <dbReference type="Proteomes" id="UP000245080"/>
    </source>
</evidence>
<accession>A0A2V1MZR6</accession>
<comment type="similarity">
    <text evidence="5">Belongs to the bacterial solute-binding protein 9 family.</text>
</comment>
<protein>
    <submittedName>
        <fullName evidence="6">Metal ABC transporter substrate-binding protein</fullName>
    </submittedName>
</protein>
<dbReference type="InterPro" id="IPR006127">
    <property type="entry name" value="ZnuA-like"/>
</dbReference>
<dbReference type="RefSeq" id="WP_109250425.1">
    <property type="nucleotide sequence ID" value="NZ_QCXQ01000002.1"/>
</dbReference>
<keyword evidence="2 5" id="KW-0813">Transport</keyword>
<dbReference type="GO" id="GO:0046872">
    <property type="term" value="F:metal ion binding"/>
    <property type="evidence" value="ECO:0007669"/>
    <property type="project" value="UniProtKB-KW"/>
</dbReference>
<gene>
    <name evidence="6" type="ORF">DCM90_06005</name>
</gene>
<evidence type="ECO:0000313" key="6">
    <source>
        <dbReference type="EMBL" id="PWG00477.1"/>
    </source>
</evidence>
<dbReference type="GO" id="GO:0007155">
    <property type="term" value="P:cell adhesion"/>
    <property type="evidence" value="ECO:0007669"/>
    <property type="project" value="InterPro"/>
</dbReference>
<comment type="subcellular location">
    <subcellularLocation>
        <location evidence="1">Cell envelope</location>
    </subcellularLocation>
</comment>
<sequence>MKNRRSGLRWLGLIGLVVLIGALLTACQNGKRTNQAATKDKLKIITTTDFYGEAARAVAGNKGTVTAVINNPAVDPHDYEPTSKIASEVSDANVVVANGLGYDSWMNRLAKDGKGRYVKIGETVMHKKAGDNPHIWYDPTTMPKYANYLADQLGKIQPQNKAYFHKNAQKYVQSLKPIKTLMAQLKQQAAHRKTTNQVYVSEPVFDYAINALGYKVGDKNFEAAVERGTDPAPKEIVAMQNGIKHRQIAFFVDNKQVSNQNVEALVKTAQASNVPVLKVTETLPKGMTYKSWMMSQYQDLSQILTKQDQAVK</sequence>
<dbReference type="GO" id="GO:0030001">
    <property type="term" value="P:metal ion transport"/>
    <property type="evidence" value="ECO:0007669"/>
    <property type="project" value="InterPro"/>
</dbReference>
<name>A0A2V1MZR6_9LACO</name>